<accession>A0A7S4MXV3</accession>
<gene>
    <name evidence="2" type="ORF">OAUR00152_LOCUS20968</name>
</gene>
<dbReference type="AlphaFoldDB" id="A0A7S4MXV3"/>
<name>A0A7S4MXV3_9STRA</name>
<evidence type="ECO:0000313" key="2">
    <source>
        <dbReference type="EMBL" id="CAE2250286.1"/>
    </source>
</evidence>
<protein>
    <submittedName>
        <fullName evidence="2">Uncharacterized protein</fullName>
    </submittedName>
</protein>
<evidence type="ECO:0000256" key="1">
    <source>
        <dbReference type="SAM" id="MobiDB-lite"/>
    </source>
</evidence>
<feature type="region of interest" description="Disordered" evidence="1">
    <location>
        <begin position="1"/>
        <end position="23"/>
    </location>
</feature>
<proteinExistence type="predicted"/>
<organism evidence="2">
    <name type="scientific">Odontella aurita</name>
    <dbReference type="NCBI Taxonomy" id="265563"/>
    <lineage>
        <taxon>Eukaryota</taxon>
        <taxon>Sar</taxon>
        <taxon>Stramenopiles</taxon>
        <taxon>Ochrophyta</taxon>
        <taxon>Bacillariophyta</taxon>
        <taxon>Mediophyceae</taxon>
        <taxon>Biddulphiophycidae</taxon>
        <taxon>Eupodiscales</taxon>
        <taxon>Odontellaceae</taxon>
        <taxon>Odontella</taxon>
    </lineage>
</organism>
<dbReference type="EMBL" id="HBKQ01030835">
    <property type="protein sequence ID" value="CAE2250286.1"/>
    <property type="molecule type" value="Transcribed_RNA"/>
</dbReference>
<reference evidence="2" key="1">
    <citation type="submission" date="2021-01" db="EMBL/GenBank/DDBJ databases">
        <authorList>
            <person name="Corre E."/>
            <person name="Pelletier E."/>
            <person name="Niang G."/>
            <person name="Scheremetjew M."/>
            <person name="Finn R."/>
            <person name="Kale V."/>
            <person name="Holt S."/>
            <person name="Cochrane G."/>
            <person name="Meng A."/>
            <person name="Brown T."/>
            <person name="Cohen L."/>
        </authorList>
    </citation>
    <scope>NUCLEOTIDE SEQUENCE</scope>
    <source>
        <strain evidence="2">Isolate 1302-5</strain>
    </source>
</reference>
<sequence>MATESYASPVGNSSIPSGADGQLADCPENSARRLVTDAKTTLSEHGAMKHLKRSLRRKLHVLQEQKVYKRDIKDGDLEEIVVDGWINELLRFLAIKSLVGDTTKPFQIMPGEPIAVAWEALMVMPSYYANVCFAMGNDNVIDHDPFDFNADVEEEKHRLKRYNATLRLYQQFFDEQAPHLYWKEPSLEKSAVEIFFESALQKMSCAGFPAG</sequence>